<proteinExistence type="predicted"/>
<keyword evidence="4" id="KW-1185">Reference proteome</keyword>
<dbReference type="AlphaFoldDB" id="A0A1H1RM16"/>
<organism evidence="2 3">
    <name type="scientific">Halopseudomonas sabulinigri</name>
    <dbReference type="NCBI Taxonomy" id="472181"/>
    <lineage>
        <taxon>Bacteria</taxon>
        <taxon>Pseudomonadati</taxon>
        <taxon>Pseudomonadota</taxon>
        <taxon>Gammaproteobacteria</taxon>
        <taxon>Pseudomonadales</taxon>
        <taxon>Pseudomonadaceae</taxon>
        <taxon>Halopseudomonas</taxon>
    </lineage>
</organism>
<name>A0A1H1RM16_9GAMM</name>
<reference evidence="2" key="2">
    <citation type="submission" date="2016-10" db="EMBL/GenBank/DDBJ databases">
        <authorList>
            <person name="de Groot N.N."/>
        </authorList>
    </citation>
    <scope>NUCLEOTIDE SEQUENCE [LARGE SCALE GENOMIC DNA]</scope>
    <source>
        <strain evidence="2">JCM 14963</strain>
    </source>
</reference>
<dbReference type="Proteomes" id="UP001486808">
    <property type="component" value="Unassembled WGS sequence"/>
</dbReference>
<protein>
    <submittedName>
        <fullName evidence="2">Uncharacterized protein</fullName>
    </submittedName>
</protein>
<dbReference type="EMBL" id="LT629763">
    <property type="protein sequence ID" value="SDS36693.1"/>
    <property type="molecule type" value="Genomic_DNA"/>
</dbReference>
<evidence type="ECO:0000313" key="4">
    <source>
        <dbReference type="Proteomes" id="UP001486808"/>
    </source>
</evidence>
<dbReference type="OrthoDB" id="8127628at2"/>
<accession>A0A1H1RM16</accession>
<reference evidence="1 4" key="3">
    <citation type="submission" date="2024-04" db="EMBL/GenBank/DDBJ databases">
        <title>Draft genome sequence of Halopseudomonas sabulinigri NBRC 116187.</title>
        <authorList>
            <person name="Miyakawa T."/>
            <person name="Kusuya Y."/>
            <person name="Miura T."/>
        </authorList>
    </citation>
    <scope>NUCLEOTIDE SEQUENCE [LARGE SCALE GENOMIC DNA]</scope>
    <source>
        <strain evidence="1 4">4NH20-0042</strain>
    </source>
</reference>
<dbReference type="Proteomes" id="UP000243413">
    <property type="component" value="Chromosome I"/>
</dbReference>
<dbReference type="RefSeq" id="WP_092285779.1">
    <property type="nucleotide sequence ID" value="NZ_BAABWD010000001.1"/>
</dbReference>
<evidence type="ECO:0000313" key="3">
    <source>
        <dbReference type="Proteomes" id="UP000243413"/>
    </source>
</evidence>
<dbReference type="EMBL" id="BAABWD010000001">
    <property type="protein sequence ID" value="GAA6131145.1"/>
    <property type="molecule type" value="Genomic_DNA"/>
</dbReference>
<gene>
    <name evidence="1" type="ORF">NBRC116187_15050</name>
    <name evidence="2" type="ORF">SAMN05216271_1761</name>
</gene>
<sequence>MSAYKMAKAVMAQGIEQAGAEGYDEQAFARAMMTEVIAVYRRARSMDDIASELKFLADNLDEDEEYAFMRP</sequence>
<dbReference type="STRING" id="472181.SAMN05216271_1761"/>
<reference evidence="3" key="1">
    <citation type="submission" date="2016-10" db="EMBL/GenBank/DDBJ databases">
        <authorList>
            <person name="Varghese N."/>
            <person name="Submissions S."/>
        </authorList>
    </citation>
    <scope>NUCLEOTIDE SEQUENCE [LARGE SCALE GENOMIC DNA]</scope>
    <source>
        <strain evidence="3">JCM 14963</strain>
    </source>
</reference>
<evidence type="ECO:0000313" key="2">
    <source>
        <dbReference type="EMBL" id="SDS36693.1"/>
    </source>
</evidence>
<evidence type="ECO:0000313" key="1">
    <source>
        <dbReference type="EMBL" id="GAA6131145.1"/>
    </source>
</evidence>